<accession>A0A916RB61</accession>
<feature type="transmembrane region" description="Helical" evidence="7">
    <location>
        <begin position="81"/>
        <end position="102"/>
    </location>
</feature>
<evidence type="ECO:0000256" key="5">
    <source>
        <dbReference type="ARBA" id="ARBA00022989"/>
    </source>
</evidence>
<evidence type="ECO:0000256" key="3">
    <source>
        <dbReference type="ARBA" id="ARBA00022475"/>
    </source>
</evidence>
<keyword evidence="5 7" id="KW-1133">Transmembrane helix</keyword>
<keyword evidence="9" id="KW-0012">Acyltransferase</keyword>
<feature type="transmembrane region" description="Helical" evidence="7">
    <location>
        <begin position="12"/>
        <end position="32"/>
    </location>
</feature>
<feature type="transmembrane region" description="Helical" evidence="7">
    <location>
        <begin position="277"/>
        <end position="298"/>
    </location>
</feature>
<feature type="transmembrane region" description="Helical" evidence="7">
    <location>
        <begin position="149"/>
        <end position="170"/>
    </location>
</feature>
<feature type="transmembrane region" description="Helical" evidence="7">
    <location>
        <begin position="206"/>
        <end position="231"/>
    </location>
</feature>
<evidence type="ECO:0000256" key="1">
    <source>
        <dbReference type="ARBA" id="ARBA00004651"/>
    </source>
</evidence>
<dbReference type="InterPro" id="IPR002656">
    <property type="entry name" value="Acyl_transf_3_dom"/>
</dbReference>
<comment type="caution">
    <text evidence="9">The sequence shown here is derived from an EMBL/GenBank/DDBJ whole genome shotgun (WGS) entry which is preliminary data.</text>
</comment>
<evidence type="ECO:0000259" key="8">
    <source>
        <dbReference type="Pfam" id="PF01757"/>
    </source>
</evidence>
<gene>
    <name evidence="9" type="ORF">GCM10011499_17440</name>
</gene>
<dbReference type="GO" id="GO:0009246">
    <property type="term" value="P:enterobacterial common antigen biosynthetic process"/>
    <property type="evidence" value="ECO:0007669"/>
    <property type="project" value="TreeGrafter"/>
</dbReference>
<dbReference type="Pfam" id="PF01757">
    <property type="entry name" value="Acyl_transf_3"/>
    <property type="match status" value="1"/>
</dbReference>
<keyword evidence="3" id="KW-1003">Cell membrane</keyword>
<proteinExistence type="inferred from homology"/>
<dbReference type="PANTHER" id="PTHR40074">
    <property type="entry name" value="O-ACETYLTRANSFERASE WECH"/>
    <property type="match status" value="1"/>
</dbReference>
<dbReference type="OrthoDB" id="9814956at2"/>
<keyword evidence="9" id="KW-0808">Transferase</keyword>
<evidence type="ECO:0000256" key="4">
    <source>
        <dbReference type="ARBA" id="ARBA00022692"/>
    </source>
</evidence>
<evidence type="ECO:0000313" key="10">
    <source>
        <dbReference type="Proteomes" id="UP000596977"/>
    </source>
</evidence>
<feature type="transmembrane region" description="Helical" evidence="7">
    <location>
        <begin position="122"/>
        <end position="142"/>
    </location>
</feature>
<feature type="transmembrane region" description="Helical" evidence="7">
    <location>
        <begin position="243"/>
        <end position="265"/>
    </location>
</feature>
<feature type="transmembrane region" description="Helical" evidence="7">
    <location>
        <begin position="44"/>
        <end position="69"/>
    </location>
</feature>
<evidence type="ECO:0000313" key="9">
    <source>
        <dbReference type="EMBL" id="GGA48089.1"/>
    </source>
</evidence>
<evidence type="ECO:0000256" key="6">
    <source>
        <dbReference type="ARBA" id="ARBA00023136"/>
    </source>
</evidence>
<dbReference type="RefSeq" id="WP_127070918.1">
    <property type="nucleotide sequence ID" value="NZ_BMKB01000002.1"/>
</dbReference>
<sequence length="363" mass="39772">MSIQAKQRHNWVDIAKGISIILVVMMHATFGVGEATERVGFMHYVLGFAAPFRMPEFFLISGLFLSAVIARPWRHYADRRIVHYIYFYALWAIILIGFKHLLVDRDPAGTVAMLASAIYEPYSILWFIYALAVFSLMAKLFYQARLPHWAVLIVAALCSIAPIHTPISILNYTASYFVYFYAGYALAPYIFSFADKVQARPMIAAGALMLWALLNAALVFAPGHIVAYGHIVTGIAHIPGATFALAIAGAMAVCAIAALIGNARAFGWLRWVGAHSIVIYLSFVIPMGIFRTLLLAVVPNIDAGLASLLVLFVAIAGPAVVYWIIGKIGFGRFLFERPAWAVVPGAPGSRWTPAEKPVQAPAE</sequence>
<dbReference type="AlphaFoldDB" id="A0A916RB61"/>
<dbReference type="GO" id="GO:0005886">
    <property type="term" value="C:plasma membrane"/>
    <property type="evidence" value="ECO:0007669"/>
    <property type="project" value="UniProtKB-SubCell"/>
</dbReference>
<feature type="transmembrane region" description="Helical" evidence="7">
    <location>
        <begin position="304"/>
        <end position="325"/>
    </location>
</feature>
<dbReference type="PANTHER" id="PTHR40074:SF4">
    <property type="entry name" value="INNER MEMBRANE PROTEIN YCFT"/>
    <property type="match status" value="1"/>
</dbReference>
<keyword evidence="10" id="KW-1185">Reference proteome</keyword>
<dbReference type="EMBL" id="BMKB01000002">
    <property type="protein sequence ID" value="GGA48089.1"/>
    <property type="molecule type" value="Genomic_DNA"/>
</dbReference>
<name>A0A916RB61_9HYPH</name>
<dbReference type="Proteomes" id="UP000596977">
    <property type="component" value="Unassembled WGS sequence"/>
</dbReference>
<evidence type="ECO:0000256" key="2">
    <source>
        <dbReference type="ARBA" id="ARBA00007400"/>
    </source>
</evidence>
<organism evidence="9 10">
    <name type="scientific">Pelagibacterium lentulum</name>
    <dbReference type="NCBI Taxonomy" id="2029865"/>
    <lineage>
        <taxon>Bacteria</taxon>
        <taxon>Pseudomonadati</taxon>
        <taxon>Pseudomonadota</taxon>
        <taxon>Alphaproteobacteria</taxon>
        <taxon>Hyphomicrobiales</taxon>
        <taxon>Devosiaceae</taxon>
        <taxon>Pelagibacterium</taxon>
    </lineage>
</organism>
<comment type="subcellular location">
    <subcellularLocation>
        <location evidence="1">Cell membrane</location>
        <topology evidence="1">Multi-pass membrane protein</topology>
    </subcellularLocation>
</comment>
<dbReference type="GO" id="GO:0016413">
    <property type="term" value="F:O-acetyltransferase activity"/>
    <property type="evidence" value="ECO:0007669"/>
    <property type="project" value="TreeGrafter"/>
</dbReference>
<evidence type="ECO:0000256" key="7">
    <source>
        <dbReference type="SAM" id="Phobius"/>
    </source>
</evidence>
<keyword evidence="4 7" id="KW-0812">Transmembrane</keyword>
<feature type="domain" description="Acyltransferase 3" evidence="8">
    <location>
        <begin position="10"/>
        <end position="323"/>
    </location>
</feature>
<reference evidence="9 10" key="1">
    <citation type="journal article" date="2014" name="Int. J. Syst. Evol. Microbiol.">
        <title>Complete genome sequence of Corynebacterium casei LMG S-19264T (=DSM 44701T), isolated from a smear-ripened cheese.</title>
        <authorList>
            <consortium name="US DOE Joint Genome Institute (JGI-PGF)"/>
            <person name="Walter F."/>
            <person name="Albersmeier A."/>
            <person name="Kalinowski J."/>
            <person name="Ruckert C."/>
        </authorList>
    </citation>
    <scope>NUCLEOTIDE SEQUENCE [LARGE SCALE GENOMIC DNA]</scope>
    <source>
        <strain evidence="9 10">CGMCC 1.15896</strain>
    </source>
</reference>
<keyword evidence="6 7" id="KW-0472">Membrane</keyword>
<comment type="similarity">
    <text evidence="2">Belongs to the acyltransferase 3 family.</text>
</comment>
<feature type="transmembrane region" description="Helical" evidence="7">
    <location>
        <begin position="176"/>
        <end position="194"/>
    </location>
</feature>
<protein>
    <submittedName>
        <fullName evidence="9">Acyltransferase</fullName>
    </submittedName>
</protein>